<name>A0AAW7PRA0_9BACT</name>
<reference evidence="1" key="2">
    <citation type="journal article" date="2023" name="Microorganisms">
        <title>Genomic Characterization of Arcobacter butzleri Strains Isolated from Various Sources in Lithuania.</title>
        <authorList>
            <person name="Uljanovas D."/>
            <person name="Golz G."/>
            <person name="Fleischmann S."/>
            <person name="Kudirkiene E."/>
            <person name="Kasetiene N."/>
            <person name="Grineviciene A."/>
            <person name="Tamuleviciene E."/>
            <person name="Aksomaitiene J."/>
            <person name="Alter T."/>
            <person name="Malakauskas M."/>
        </authorList>
    </citation>
    <scope>NUCLEOTIDE SEQUENCE</scope>
    <source>
        <strain evidence="1">RCM39</strain>
    </source>
</reference>
<proteinExistence type="predicted"/>
<dbReference type="Proteomes" id="UP001171529">
    <property type="component" value="Unassembled WGS sequence"/>
</dbReference>
<evidence type="ECO:0000313" key="2">
    <source>
        <dbReference type="Proteomes" id="UP001171529"/>
    </source>
</evidence>
<protein>
    <submittedName>
        <fullName evidence="1">Uncharacterized protein</fullName>
    </submittedName>
</protein>
<dbReference type="EMBL" id="JAPZDC010000004">
    <property type="protein sequence ID" value="MDN5063919.1"/>
    <property type="molecule type" value="Genomic_DNA"/>
</dbReference>
<evidence type="ECO:0000313" key="1">
    <source>
        <dbReference type="EMBL" id="MDN5063919.1"/>
    </source>
</evidence>
<accession>A0AAW7PRA0</accession>
<dbReference type="RefSeq" id="WP_301344548.1">
    <property type="nucleotide sequence ID" value="NZ_JAPZDB010000002.1"/>
</dbReference>
<gene>
    <name evidence="1" type="ORF">O8C91_06885</name>
</gene>
<comment type="caution">
    <text evidence="1">The sequence shown here is derived from an EMBL/GenBank/DDBJ whole genome shotgun (WGS) entry which is preliminary data.</text>
</comment>
<reference evidence="1" key="1">
    <citation type="submission" date="2022-12" db="EMBL/GenBank/DDBJ databases">
        <authorList>
            <person name="Uljanovas D."/>
        </authorList>
    </citation>
    <scope>NUCLEOTIDE SEQUENCE</scope>
    <source>
        <strain evidence="1">RCM39</strain>
    </source>
</reference>
<dbReference type="AlphaFoldDB" id="A0AAW7PRA0"/>
<sequence length="195" mass="22664">MVNDIKQLCKKYKSSESIILEAYKLSNHNLSDMKNVLKDLNIDSNIINNVIDSFLIVSQGSKVHQNIKNLINDVSFIEENPLILQDLAKIYFYCDEITFENNEIIIKKKIITTNDEPEQPNIDIDKTIYIALQKIKYNRMDMNAITKISELGNYSKYIKLHSLLMKAIEYQEKIKKLDDNECEINLEALESLLQS</sequence>
<organism evidence="1 2">
    <name type="scientific">Aliarcobacter butzleri</name>
    <dbReference type="NCBI Taxonomy" id="28197"/>
    <lineage>
        <taxon>Bacteria</taxon>
        <taxon>Pseudomonadati</taxon>
        <taxon>Campylobacterota</taxon>
        <taxon>Epsilonproteobacteria</taxon>
        <taxon>Campylobacterales</taxon>
        <taxon>Arcobacteraceae</taxon>
        <taxon>Aliarcobacter</taxon>
    </lineage>
</organism>